<keyword evidence="2" id="KW-1278">Translocase</keyword>
<protein>
    <submittedName>
        <fullName evidence="4">Cation transporter</fullName>
    </submittedName>
</protein>
<dbReference type="InterPro" id="IPR017969">
    <property type="entry name" value="Heavy-metal-associated_CS"/>
</dbReference>
<dbReference type="PANTHER" id="PTHR43520">
    <property type="entry name" value="ATP7, ISOFORM B"/>
    <property type="match status" value="1"/>
</dbReference>
<evidence type="ECO:0000313" key="4">
    <source>
        <dbReference type="EMBL" id="UJF34936.1"/>
    </source>
</evidence>
<organism evidence="4 5">
    <name type="scientific">Paenibacillus hexagrammi</name>
    <dbReference type="NCBI Taxonomy" id="2908839"/>
    <lineage>
        <taxon>Bacteria</taxon>
        <taxon>Bacillati</taxon>
        <taxon>Bacillota</taxon>
        <taxon>Bacilli</taxon>
        <taxon>Bacillales</taxon>
        <taxon>Paenibacillaceae</taxon>
        <taxon>Paenibacillus</taxon>
    </lineage>
</organism>
<sequence length="151" mass="16826">MNNESTLQQVHLHIEGMTCAACSARIEKAVGKMDGVRQISVNLTMGRAALLIHPGDTTSEHIVQRIEQLGYTAKPLDQGEKKQSGITALGVKLALSALLTVPLLWAMVRHYEFTSGIWIPELFCSRGFSGYWRRRYSLSSALPSIFRPIKR</sequence>
<feature type="domain" description="HMA" evidence="3">
    <location>
        <begin position="8"/>
        <end position="74"/>
    </location>
</feature>
<evidence type="ECO:0000259" key="3">
    <source>
        <dbReference type="PROSITE" id="PS50846"/>
    </source>
</evidence>
<dbReference type="PROSITE" id="PS50846">
    <property type="entry name" value="HMA_2"/>
    <property type="match status" value="1"/>
</dbReference>
<dbReference type="PANTHER" id="PTHR43520:SF8">
    <property type="entry name" value="P-TYPE CU(+) TRANSPORTER"/>
    <property type="match status" value="1"/>
</dbReference>
<dbReference type="RefSeq" id="WP_235121509.1">
    <property type="nucleotide sequence ID" value="NZ_CP090978.1"/>
</dbReference>
<keyword evidence="5" id="KW-1185">Reference proteome</keyword>
<dbReference type="PRINTS" id="PR00942">
    <property type="entry name" value="CUATPASEI"/>
</dbReference>
<proteinExistence type="predicted"/>
<gene>
    <name evidence="4" type="ORF">L0M14_07265</name>
</gene>
<dbReference type="CDD" id="cd00371">
    <property type="entry name" value="HMA"/>
    <property type="match status" value="1"/>
</dbReference>
<dbReference type="Pfam" id="PF00403">
    <property type="entry name" value="HMA"/>
    <property type="match status" value="1"/>
</dbReference>
<evidence type="ECO:0000313" key="5">
    <source>
        <dbReference type="Proteomes" id="UP001649230"/>
    </source>
</evidence>
<dbReference type="EMBL" id="CP090978">
    <property type="protein sequence ID" value="UJF34936.1"/>
    <property type="molecule type" value="Genomic_DNA"/>
</dbReference>
<keyword evidence="1" id="KW-0479">Metal-binding</keyword>
<reference evidence="4 5" key="1">
    <citation type="journal article" date="2024" name="Int. J. Syst. Evol. Microbiol.">
        <title>Paenibacillus hexagrammi sp. nov., a novel bacterium isolated from the gut content of Hexagrammos agrammus.</title>
        <authorList>
            <person name="Jung H.K."/>
            <person name="Kim D.G."/>
            <person name="Zin H."/>
            <person name="Park J."/>
            <person name="Jung H."/>
            <person name="Kim Y.O."/>
            <person name="Kong H.J."/>
            <person name="Kim J.W."/>
            <person name="Kim Y.S."/>
        </authorList>
    </citation>
    <scope>NUCLEOTIDE SEQUENCE [LARGE SCALE GENOMIC DNA]</scope>
    <source>
        <strain evidence="4 5">YPD9-1</strain>
    </source>
</reference>
<dbReference type="InterPro" id="IPR006121">
    <property type="entry name" value="HMA_dom"/>
</dbReference>
<dbReference type="Proteomes" id="UP001649230">
    <property type="component" value="Chromosome"/>
</dbReference>
<accession>A0ABY3SPB6</accession>
<dbReference type="InterPro" id="IPR036163">
    <property type="entry name" value="HMA_dom_sf"/>
</dbReference>
<evidence type="ECO:0000256" key="2">
    <source>
        <dbReference type="ARBA" id="ARBA00022967"/>
    </source>
</evidence>
<dbReference type="PROSITE" id="PS01047">
    <property type="entry name" value="HMA_1"/>
    <property type="match status" value="1"/>
</dbReference>
<dbReference type="SUPFAM" id="SSF55008">
    <property type="entry name" value="HMA, heavy metal-associated domain"/>
    <property type="match status" value="1"/>
</dbReference>
<dbReference type="Gene3D" id="3.30.70.100">
    <property type="match status" value="1"/>
</dbReference>
<name>A0ABY3SPB6_9BACL</name>
<evidence type="ECO:0000256" key="1">
    <source>
        <dbReference type="ARBA" id="ARBA00022723"/>
    </source>
</evidence>